<dbReference type="OrthoDB" id="25767at2759"/>
<organism evidence="8">
    <name type="scientific">Spathaspora passalidarum (strain NRRL Y-27907 / 11-Y1)</name>
    <dbReference type="NCBI Taxonomy" id="619300"/>
    <lineage>
        <taxon>Eukaryota</taxon>
        <taxon>Fungi</taxon>
        <taxon>Dikarya</taxon>
        <taxon>Ascomycota</taxon>
        <taxon>Saccharomycotina</taxon>
        <taxon>Pichiomycetes</taxon>
        <taxon>Debaryomycetaceae</taxon>
        <taxon>Spathaspora</taxon>
    </lineage>
</organism>
<dbReference type="InterPro" id="IPR020097">
    <property type="entry name" value="PsdUridine_synth_TruA_a/b_dom"/>
</dbReference>
<dbReference type="GO" id="GO:0031119">
    <property type="term" value="P:tRNA pseudouridine synthesis"/>
    <property type="evidence" value="ECO:0007669"/>
    <property type="project" value="EnsemblFungi"/>
</dbReference>
<evidence type="ECO:0000313" key="7">
    <source>
        <dbReference type="EMBL" id="EGW32084.1"/>
    </source>
</evidence>
<evidence type="ECO:0000256" key="3">
    <source>
        <dbReference type="ARBA" id="ARBA00022694"/>
    </source>
</evidence>
<dbReference type="FunFam" id="3.30.70.660:FF:000012">
    <property type="entry name" value="tRNA pseudouridine synthase"/>
    <property type="match status" value="1"/>
</dbReference>
<dbReference type="InParanoid" id="G3AP53"/>
<dbReference type="EMBL" id="GL996502">
    <property type="protein sequence ID" value="EGW32084.1"/>
    <property type="molecule type" value="Genomic_DNA"/>
</dbReference>
<evidence type="ECO:0000259" key="6">
    <source>
        <dbReference type="Pfam" id="PF01416"/>
    </source>
</evidence>
<dbReference type="InterPro" id="IPR041707">
    <property type="entry name" value="Pus3-like"/>
</dbReference>
<dbReference type="Gene3D" id="3.30.70.660">
    <property type="entry name" value="Pseudouridine synthase I, catalytic domain, C-terminal subdomain"/>
    <property type="match status" value="1"/>
</dbReference>
<name>G3AP53_SPAPN</name>
<gene>
    <name evidence="7" type="ORF">SPAPADRAFT_61166</name>
</gene>
<dbReference type="GO" id="GO:0009982">
    <property type="term" value="F:pseudouridine synthase activity"/>
    <property type="evidence" value="ECO:0007669"/>
    <property type="project" value="EnsemblFungi"/>
</dbReference>
<evidence type="ECO:0000256" key="5">
    <source>
        <dbReference type="ARBA" id="ARBA00023242"/>
    </source>
</evidence>
<dbReference type="InterPro" id="IPR020094">
    <property type="entry name" value="TruA/RsuA/RluB/E/F_N"/>
</dbReference>
<dbReference type="GO" id="GO:0005634">
    <property type="term" value="C:nucleus"/>
    <property type="evidence" value="ECO:0007669"/>
    <property type="project" value="UniProtKB-SubCell"/>
</dbReference>
<dbReference type="KEGG" id="spaa:SPAPADRAFT_61166"/>
<dbReference type="Gene3D" id="3.30.70.580">
    <property type="entry name" value="Pseudouridine synthase I, catalytic domain, N-terminal subdomain"/>
    <property type="match status" value="1"/>
</dbReference>
<reference evidence="7 8" key="1">
    <citation type="journal article" date="2011" name="Proc. Natl. Acad. Sci. U.S.A.">
        <title>Comparative genomics of xylose-fermenting fungi for enhanced biofuel production.</title>
        <authorList>
            <person name="Wohlbach D.J."/>
            <person name="Kuo A."/>
            <person name="Sato T.K."/>
            <person name="Potts K.M."/>
            <person name="Salamov A.A."/>
            <person name="LaButti K.M."/>
            <person name="Sun H."/>
            <person name="Clum A."/>
            <person name="Pangilinan J.L."/>
            <person name="Lindquist E.A."/>
            <person name="Lucas S."/>
            <person name="Lapidus A."/>
            <person name="Jin M."/>
            <person name="Gunawan C."/>
            <person name="Balan V."/>
            <person name="Dale B.E."/>
            <person name="Jeffries T.W."/>
            <person name="Zinkel R."/>
            <person name="Barry K.W."/>
            <person name="Grigoriev I.V."/>
            <person name="Gasch A.P."/>
        </authorList>
    </citation>
    <scope>NUCLEOTIDE SEQUENCE [LARGE SCALE GENOMIC DNA]</scope>
    <source>
        <strain evidence="8">NRRL Y-27907 / 11-Y1</strain>
    </source>
</reference>
<dbReference type="AlphaFoldDB" id="G3AP53"/>
<evidence type="ECO:0000256" key="1">
    <source>
        <dbReference type="ARBA" id="ARBA00004123"/>
    </source>
</evidence>
<sequence>MTDYSSWSKEQLIAKLTELESCAAGAPAKKQKKQKEFDWSKYHTRFVAIRFAYLGWNYNGLAYQKEETPLPTVEGTILDALHKAKLIKEPTVDCCKFSRCGRTDKGVSAMNQVISLNVRSSLTPEEQADSSNDVKEVKYATILNSLLPPDIRITAISLRPPPKFDARFSCESRHYKYLFLKQQLDIDAMNQAAQLYEGTHDFRNFCKVDGSKQISRYERDIYSAKIMPVDGIPDMYCFDLKGSAFLWHQVRCMVAVLFLVGQGLEPVSIVSDLMDVDKFPTKPQFEMANDAPLVLYDCTFPEMEWLSLSDMQALYQSKWSWTSFQGLVYDHQIKAQMAQIMDQIVLSDKAAIQTHNKQMMNTGDGAGRAFASYIPIVDRERGEHFEVANAKWLERKSRKKEEEEEEQVDTV</sequence>
<comment type="subcellular location">
    <subcellularLocation>
        <location evidence="1">Nucleus</location>
    </subcellularLocation>
</comment>
<keyword evidence="3" id="KW-0819">tRNA processing</keyword>
<keyword evidence="8" id="KW-1185">Reference proteome</keyword>
<evidence type="ECO:0000313" key="8">
    <source>
        <dbReference type="Proteomes" id="UP000000709"/>
    </source>
</evidence>
<dbReference type="GO" id="GO:0005737">
    <property type="term" value="C:cytoplasm"/>
    <property type="evidence" value="ECO:0007669"/>
    <property type="project" value="EnsemblFungi"/>
</dbReference>
<evidence type="ECO:0000256" key="4">
    <source>
        <dbReference type="ARBA" id="ARBA00023235"/>
    </source>
</evidence>
<dbReference type="GeneID" id="18873753"/>
<dbReference type="InterPro" id="IPR001406">
    <property type="entry name" value="PsdUridine_synth_TruA"/>
</dbReference>
<dbReference type="Proteomes" id="UP000000709">
    <property type="component" value="Unassembled WGS sequence"/>
</dbReference>
<dbReference type="GO" id="GO:0003723">
    <property type="term" value="F:RNA binding"/>
    <property type="evidence" value="ECO:0007669"/>
    <property type="project" value="InterPro"/>
</dbReference>
<accession>G3AP53</accession>
<comment type="similarity">
    <text evidence="2">Belongs to the tRNA pseudouridine synthase TruA family.</text>
</comment>
<dbReference type="STRING" id="619300.G3AP53"/>
<dbReference type="SUPFAM" id="SSF55120">
    <property type="entry name" value="Pseudouridine synthase"/>
    <property type="match status" value="1"/>
</dbReference>
<dbReference type="InterPro" id="IPR020095">
    <property type="entry name" value="PsdUridine_synth_TruA_C"/>
</dbReference>
<protein>
    <recommendedName>
        <fullName evidence="6">Pseudouridine synthase I TruA alpha/beta domain-containing protein</fullName>
    </recommendedName>
</protein>
<dbReference type="HOGENOM" id="CLU_014673_2_0_1"/>
<dbReference type="CDD" id="cd02569">
    <property type="entry name" value="PseudoU_synth_ScPus3"/>
    <property type="match status" value="1"/>
</dbReference>
<dbReference type="NCBIfam" id="TIGR00071">
    <property type="entry name" value="hisT_truA"/>
    <property type="match status" value="1"/>
</dbReference>
<dbReference type="PANTHER" id="PTHR11142">
    <property type="entry name" value="PSEUDOURIDYLATE SYNTHASE"/>
    <property type="match status" value="1"/>
</dbReference>
<dbReference type="PANTHER" id="PTHR11142:SF5">
    <property type="entry name" value="TRNA PSEUDOURIDINE(38_39) SYNTHASE"/>
    <property type="match status" value="1"/>
</dbReference>
<dbReference type="Pfam" id="PF01416">
    <property type="entry name" value="PseudoU_synth_1"/>
    <property type="match status" value="1"/>
</dbReference>
<dbReference type="FunFam" id="3.30.70.580:FF:000020">
    <property type="entry name" value="tRNA pseudouridine synthase"/>
    <property type="match status" value="1"/>
</dbReference>
<dbReference type="RefSeq" id="XP_007375360.1">
    <property type="nucleotide sequence ID" value="XM_007375298.1"/>
</dbReference>
<dbReference type="HAMAP" id="MF_00171">
    <property type="entry name" value="TruA"/>
    <property type="match status" value="1"/>
</dbReference>
<feature type="domain" description="Pseudouridine synthase I TruA alpha/beta" evidence="6">
    <location>
        <begin position="192"/>
        <end position="301"/>
    </location>
</feature>
<dbReference type="eggNOG" id="KOG2554">
    <property type="taxonomic scope" value="Eukaryota"/>
</dbReference>
<proteinExistence type="inferred from homology"/>
<dbReference type="GO" id="GO:1990481">
    <property type="term" value="P:mRNA pseudouridine synthesis"/>
    <property type="evidence" value="ECO:0007669"/>
    <property type="project" value="EnsemblFungi"/>
</dbReference>
<keyword evidence="4" id="KW-0413">Isomerase</keyword>
<keyword evidence="5" id="KW-0539">Nucleus</keyword>
<dbReference type="FunCoup" id="G3AP53">
    <property type="interactions" value="725"/>
</dbReference>
<dbReference type="InterPro" id="IPR020103">
    <property type="entry name" value="PsdUridine_synth_cat_dom_sf"/>
</dbReference>
<dbReference type="OMA" id="YFGWEYN"/>
<evidence type="ECO:0000256" key="2">
    <source>
        <dbReference type="ARBA" id="ARBA00009375"/>
    </source>
</evidence>